<evidence type="ECO:0000313" key="2">
    <source>
        <dbReference type="Proteomes" id="UP001374535"/>
    </source>
</evidence>
<organism evidence="1 2">
    <name type="scientific">Vigna mungo</name>
    <name type="common">Black gram</name>
    <name type="synonym">Phaseolus mungo</name>
    <dbReference type="NCBI Taxonomy" id="3915"/>
    <lineage>
        <taxon>Eukaryota</taxon>
        <taxon>Viridiplantae</taxon>
        <taxon>Streptophyta</taxon>
        <taxon>Embryophyta</taxon>
        <taxon>Tracheophyta</taxon>
        <taxon>Spermatophyta</taxon>
        <taxon>Magnoliopsida</taxon>
        <taxon>eudicotyledons</taxon>
        <taxon>Gunneridae</taxon>
        <taxon>Pentapetalae</taxon>
        <taxon>rosids</taxon>
        <taxon>fabids</taxon>
        <taxon>Fabales</taxon>
        <taxon>Fabaceae</taxon>
        <taxon>Papilionoideae</taxon>
        <taxon>50 kb inversion clade</taxon>
        <taxon>NPAAA clade</taxon>
        <taxon>indigoferoid/millettioid clade</taxon>
        <taxon>Phaseoleae</taxon>
        <taxon>Vigna</taxon>
    </lineage>
</organism>
<dbReference type="EMBL" id="CP144694">
    <property type="protein sequence ID" value="WVZ01719.1"/>
    <property type="molecule type" value="Genomic_DNA"/>
</dbReference>
<proteinExistence type="predicted"/>
<evidence type="ECO:0000313" key="1">
    <source>
        <dbReference type="EMBL" id="WVZ01719.1"/>
    </source>
</evidence>
<dbReference type="CDD" id="cd00303">
    <property type="entry name" value="retropepsin_like"/>
    <property type="match status" value="1"/>
</dbReference>
<dbReference type="SUPFAM" id="SSF50630">
    <property type="entry name" value="Acid proteases"/>
    <property type="match status" value="1"/>
</dbReference>
<protein>
    <submittedName>
        <fullName evidence="1">Uncharacterized protein</fullName>
    </submittedName>
</protein>
<name>A0AAQ3RND5_VIGMU</name>
<dbReference type="AlphaFoldDB" id="A0AAQ3RND5"/>
<dbReference type="InterPro" id="IPR021109">
    <property type="entry name" value="Peptidase_aspartic_dom_sf"/>
</dbReference>
<sequence length="147" mass="15971">MVVLVDDETINEAGEVIASEMREEEDDHSLECGSMGLFVEVKVSWAGQNCPSTLCIEGRLNGVTLGVLIDSGANQSFISPHVVVALELKVVKRKLIGVYLRDGHKVSTVGKCEKLDIQLGEFSTTMEPCVGVGRHRHDFGSFLVAKI</sequence>
<keyword evidence="2" id="KW-1185">Reference proteome</keyword>
<dbReference type="Pfam" id="PF13650">
    <property type="entry name" value="Asp_protease_2"/>
    <property type="match status" value="1"/>
</dbReference>
<reference evidence="1 2" key="1">
    <citation type="journal article" date="2023" name="Life. Sci Alliance">
        <title>Evolutionary insights into 3D genome organization and epigenetic landscape of Vigna mungo.</title>
        <authorList>
            <person name="Junaid A."/>
            <person name="Singh B."/>
            <person name="Bhatia S."/>
        </authorList>
    </citation>
    <scope>NUCLEOTIDE SEQUENCE [LARGE SCALE GENOMIC DNA]</scope>
    <source>
        <strain evidence="1">Urdbean</strain>
    </source>
</reference>
<dbReference type="Proteomes" id="UP001374535">
    <property type="component" value="Chromosome 7"/>
</dbReference>
<dbReference type="Gene3D" id="2.40.70.10">
    <property type="entry name" value="Acid Proteases"/>
    <property type="match status" value="1"/>
</dbReference>
<accession>A0AAQ3RND5</accession>
<gene>
    <name evidence="1" type="ORF">V8G54_022525</name>
</gene>